<organism evidence="6 7">
    <name type="scientific">Heyndrickxia acidicola</name>
    <dbReference type="NCBI Taxonomy" id="209389"/>
    <lineage>
        <taxon>Bacteria</taxon>
        <taxon>Bacillati</taxon>
        <taxon>Bacillota</taxon>
        <taxon>Bacilli</taxon>
        <taxon>Bacillales</taxon>
        <taxon>Bacillaceae</taxon>
        <taxon>Heyndrickxia</taxon>
    </lineage>
</organism>
<keyword evidence="2" id="KW-0285">Flavoprotein</keyword>
<dbReference type="InterPro" id="IPR012349">
    <property type="entry name" value="Split_barrel_FMN-bd"/>
</dbReference>
<dbReference type="SUPFAM" id="SSF50475">
    <property type="entry name" value="FMN-binding split barrel"/>
    <property type="match status" value="1"/>
</dbReference>
<gene>
    <name evidence="6" type="ORF">P4T90_10125</name>
</gene>
<evidence type="ECO:0000313" key="6">
    <source>
        <dbReference type="EMBL" id="MED1203435.1"/>
    </source>
</evidence>
<feature type="domain" description="Flavin reductase like" evidence="5">
    <location>
        <begin position="20"/>
        <end position="175"/>
    </location>
</feature>
<dbReference type="RefSeq" id="WP_066268816.1">
    <property type="nucleotide sequence ID" value="NZ_JARMAB010000012.1"/>
</dbReference>
<evidence type="ECO:0000256" key="3">
    <source>
        <dbReference type="ARBA" id="ARBA00022643"/>
    </source>
</evidence>
<comment type="similarity">
    <text evidence="4">Belongs to the flavoredoxin family.</text>
</comment>
<dbReference type="Gene3D" id="2.30.110.10">
    <property type="entry name" value="Electron Transport, Fmn-binding Protein, Chain A"/>
    <property type="match status" value="1"/>
</dbReference>
<dbReference type="PANTHER" id="PTHR33798:SF5">
    <property type="entry name" value="FLAVIN REDUCTASE LIKE DOMAIN-CONTAINING PROTEIN"/>
    <property type="match status" value="1"/>
</dbReference>
<accession>A0ABU6MG29</accession>
<dbReference type="InterPro" id="IPR002563">
    <property type="entry name" value="Flavin_Rdtase-like_dom"/>
</dbReference>
<sequence>MLSIDPASNSVKENYKLLIGSIIPRPIAFVTSASSDGVVNAAPFSYFNVVSAEPPLVSISVGRVRGERKDTSRNILENKEFVIHIVDEENVVKVNQTSASLPPDESEVDLARLTKVESSVVSVPGVKESKIRMECVLEHCLELGEKEAPSCDLIIGRIVRFHFAEEVYEAGKINYDKLKAVSRLAGNDYAKIGDIFSIERPK</sequence>
<evidence type="ECO:0000256" key="2">
    <source>
        <dbReference type="ARBA" id="ARBA00022630"/>
    </source>
</evidence>
<protein>
    <submittedName>
        <fullName evidence="6">Flavin reductase family protein</fullName>
    </submittedName>
</protein>
<evidence type="ECO:0000313" key="7">
    <source>
        <dbReference type="Proteomes" id="UP001341444"/>
    </source>
</evidence>
<evidence type="ECO:0000256" key="4">
    <source>
        <dbReference type="ARBA" id="ARBA00038054"/>
    </source>
</evidence>
<reference evidence="6 7" key="1">
    <citation type="submission" date="2023-03" db="EMBL/GenBank/DDBJ databases">
        <title>Bacillus Genome Sequencing.</title>
        <authorList>
            <person name="Dunlap C."/>
        </authorList>
    </citation>
    <scope>NUCLEOTIDE SEQUENCE [LARGE SCALE GENOMIC DNA]</scope>
    <source>
        <strain evidence="6 7">B-23453</strain>
    </source>
</reference>
<comment type="caution">
    <text evidence="6">The sequence shown here is derived from an EMBL/GenBank/DDBJ whole genome shotgun (WGS) entry which is preliminary data.</text>
</comment>
<dbReference type="EMBL" id="JARMAB010000012">
    <property type="protein sequence ID" value="MED1203435.1"/>
    <property type="molecule type" value="Genomic_DNA"/>
</dbReference>
<evidence type="ECO:0000256" key="1">
    <source>
        <dbReference type="ARBA" id="ARBA00001917"/>
    </source>
</evidence>
<dbReference type="Pfam" id="PF01613">
    <property type="entry name" value="Flavin_Reduct"/>
    <property type="match status" value="1"/>
</dbReference>
<name>A0ABU6MG29_9BACI</name>
<dbReference type="SMART" id="SM00903">
    <property type="entry name" value="Flavin_Reduct"/>
    <property type="match status" value="1"/>
</dbReference>
<keyword evidence="3" id="KW-0288">FMN</keyword>
<proteinExistence type="inferred from homology"/>
<keyword evidence="7" id="KW-1185">Reference proteome</keyword>
<dbReference type="PANTHER" id="PTHR33798">
    <property type="entry name" value="FLAVOPROTEIN OXYGENASE"/>
    <property type="match status" value="1"/>
</dbReference>
<evidence type="ECO:0000259" key="5">
    <source>
        <dbReference type="SMART" id="SM00903"/>
    </source>
</evidence>
<comment type="cofactor">
    <cofactor evidence="1">
        <name>FMN</name>
        <dbReference type="ChEBI" id="CHEBI:58210"/>
    </cofactor>
</comment>
<dbReference type="Proteomes" id="UP001341444">
    <property type="component" value="Unassembled WGS sequence"/>
</dbReference>